<comment type="caution">
    <text evidence="1">The sequence shown here is derived from an EMBL/GenBank/DDBJ whole genome shotgun (WGS) entry which is preliminary data.</text>
</comment>
<reference evidence="1 2" key="1">
    <citation type="journal article" date="2014" name="BMC Genomics">
        <title>Comparative genomics of the major fungal agents of human and animal Sporotrichosis: Sporothrix schenckii and Sporothrix brasiliensis.</title>
        <authorList>
            <person name="Teixeira M.M."/>
            <person name="de Almeida L.G."/>
            <person name="Kubitschek-Barreira P."/>
            <person name="Alves F.L."/>
            <person name="Kioshima E.S."/>
            <person name="Abadio A.K."/>
            <person name="Fernandes L."/>
            <person name="Derengowski L.S."/>
            <person name="Ferreira K.S."/>
            <person name="Souza R.C."/>
            <person name="Ruiz J.C."/>
            <person name="de Andrade N.C."/>
            <person name="Paes H.C."/>
            <person name="Nicola A.M."/>
            <person name="Albuquerque P."/>
            <person name="Gerber A.L."/>
            <person name="Martins V.P."/>
            <person name="Peconick L.D."/>
            <person name="Neto A.V."/>
            <person name="Chaucanez C.B."/>
            <person name="Silva P.A."/>
            <person name="Cunha O.L."/>
            <person name="de Oliveira F.F."/>
            <person name="dos Santos T.C."/>
            <person name="Barros A.L."/>
            <person name="Soares M.A."/>
            <person name="de Oliveira L.M."/>
            <person name="Marini M.M."/>
            <person name="Villalobos-Duno H."/>
            <person name="Cunha M.M."/>
            <person name="de Hoog S."/>
            <person name="da Silveira J.F."/>
            <person name="Henrissat B."/>
            <person name="Nino-Vega G.A."/>
            <person name="Cisalpino P.S."/>
            <person name="Mora-Montes H.M."/>
            <person name="Almeida S.R."/>
            <person name="Stajich J.E."/>
            <person name="Lopes-Bezerra L.M."/>
            <person name="Vasconcelos A.T."/>
            <person name="Felipe M.S."/>
        </authorList>
    </citation>
    <scope>NUCLEOTIDE SEQUENCE [LARGE SCALE GENOMIC DNA]</scope>
    <source>
        <strain evidence="1 2">1099-18</strain>
    </source>
</reference>
<dbReference type="KEGG" id="ssck:SPSK_09985"/>
<dbReference type="EMBL" id="AXCR01000007">
    <property type="protein sequence ID" value="KJR85118.1"/>
    <property type="molecule type" value="Genomic_DNA"/>
</dbReference>
<dbReference type="GeneID" id="27671827"/>
<dbReference type="Proteomes" id="UP000033710">
    <property type="component" value="Unassembled WGS sequence"/>
</dbReference>
<name>A0A0F2M5Z3_SPOSC</name>
<gene>
    <name evidence="1" type="ORF">SPSK_09985</name>
</gene>
<reference evidence="1 2" key="2">
    <citation type="journal article" date="2015" name="Eukaryot. Cell">
        <title>Asexual propagation of a virulent clone complex in a human and feline outbreak of sporotrichosis.</title>
        <authorList>
            <person name="Teixeira Mde M."/>
            <person name="Rodrigues A.M."/>
            <person name="Tsui C.K."/>
            <person name="de Almeida L.G."/>
            <person name="Van Diepeningen A.D."/>
            <person name="van den Ende B.G."/>
            <person name="Fernandes G.F."/>
            <person name="Kano R."/>
            <person name="Hamelin R.C."/>
            <person name="Lopes-Bezerra L.M."/>
            <person name="Vasconcelos A.T."/>
            <person name="de Hoog S."/>
            <person name="de Camargo Z.P."/>
            <person name="Felipe M.S."/>
        </authorList>
    </citation>
    <scope>NUCLEOTIDE SEQUENCE [LARGE SCALE GENOMIC DNA]</scope>
    <source>
        <strain evidence="1 2">1099-18</strain>
    </source>
</reference>
<dbReference type="VEuPathDB" id="FungiDB:SPSK_09985"/>
<accession>A0A0F2M5Z3</accession>
<protein>
    <submittedName>
        <fullName evidence="1">Uncharacterized protein</fullName>
    </submittedName>
</protein>
<dbReference type="RefSeq" id="XP_016587794.1">
    <property type="nucleotide sequence ID" value="XM_016736550.1"/>
</dbReference>
<evidence type="ECO:0000313" key="2">
    <source>
        <dbReference type="Proteomes" id="UP000033710"/>
    </source>
</evidence>
<sequence length="147" mass="15733">MPDLCTKTAVVQNCDDCKQTYEANAAYCSVVNEDGQSTTRFCTGLSHTSYVCTVPSSQPTPGGGQQHNGYLHVPIVTRSGFQRGRVSAAGGRPRPTPGVAGRTRRSVATVAGLQHADRQPYRLRPGAVSVFCHNDLNGANVLVDRRC</sequence>
<evidence type="ECO:0000313" key="1">
    <source>
        <dbReference type="EMBL" id="KJR85118.1"/>
    </source>
</evidence>
<dbReference type="AlphaFoldDB" id="A0A0F2M5Z3"/>
<proteinExistence type="predicted"/>
<organism evidence="1 2">
    <name type="scientific">Sporothrix schenckii 1099-18</name>
    <dbReference type="NCBI Taxonomy" id="1397361"/>
    <lineage>
        <taxon>Eukaryota</taxon>
        <taxon>Fungi</taxon>
        <taxon>Dikarya</taxon>
        <taxon>Ascomycota</taxon>
        <taxon>Pezizomycotina</taxon>
        <taxon>Sordariomycetes</taxon>
        <taxon>Sordariomycetidae</taxon>
        <taxon>Ophiostomatales</taxon>
        <taxon>Ophiostomataceae</taxon>
        <taxon>Sporothrix</taxon>
    </lineage>
</organism>